<protein>
    <submittedName>
        <fullName evidence="2">Glutamine-rich protein 2-like protein isoform x4</fullName>
    </submittedName>
</protein>
<feature type="non-terminal residue" evidence="2">
    <location>
        <position position="166"/>
    </location>
</feature>
<reference evidence="2" key="2">
    <citation type="journal article" date="2017" name="J. Med. Entomol.">
        <title>Transcriptome Analysis of the Triatoma infestans (Hemiptera: Reduviidae) Integument.</title>
        <authorList>
            <person name="Calderon-Fernandez G.M."/>
            <person name="Moriconi D.E."/>
            <person name="Dulbecco A.B."/>
            <person name="Juarez M.P."/>
        </authorList>
    </citation>
    <scope>NUCLEOTIDE SEQUENCE</scope>
    <source>
        <strain evidence="2">Int1</strain>
        <tissue evidence="2">Integument</tissue>
    </source>
</reference>
<accession>A0A161M437</accession>
<organism evidence="2">
    <name type="scientific">Triatoma infestans</name>
    <name type="common">Assassin bug</name>
    <dbReference type="NCBI Taxonomy" id="30076"/>
    <lineage>
        <taxon>Eukaryota</taxon>
        <taxon>Metazoa</taxon>
        <taxon>Ecdysozoa</taxon>
        <taxon>Arthropoda</taxon>
        <taxon>Hexapoda</taxon>
        <taxon>Insecta</taxon>
        <taxon>Pterygota</taxon>
        <taxon>Neoptera</taxon>
        <taxon>Paraneoptera</taxon>
        <taxon>Hemiptera</taxon>
        <taxon>Heteroptera</taxon>
        <taxon>Panheteroptera</taxon>
        <taxon>Cimicomorpha</taxon>
        <taxon>Reduviidae</taxon>
        <taxon>Triatominae</taxon>
        <taxon>Triatoma</taxon>
    </lineage>
</organism>
<proteinExistence type="predicted"/>
<feature type="region of interest" description="Disordered" evidence="1">
    <location>
        <begin position="142"/>
        <end position="166"/>
    </location>
</feature>
<evidence type="ECO:0000313" key="2">
    <source>
        <dbReference type="EMBL" id="JAR97633.1"/>
    </source>
</evidence>
<name>A0A161M437_TRIIF</name>
<dbReference type="AlphaFoldDB" id="A0A161M437"/>
<dbReference type="EMBL" id="GEMB01005689">
    <property type="protein sequence ID" value="JAR97633.1"/>
    <property type="molecule type" value="Transcribed_RNA"/>
</dbReference>
<sequence>LRKKISFVSPASFARLEGRMVALHAQLEAMSIHILPSDEALLEETRKSTNDAEPIRNLLQSLNITKRMTGAEEGIDKLASLLETMAKEYANLKIIIDKLEEELGQNIVKTMMDIKSAAEYSRKIRPRIELFSKASSRDLQQPDCISYEGSSHSRKSDGRKVRINIK</sequence>
<evidence type="ECO:0000256" key="1">
    <source>
        <dbReference type="SAM" id="MobiDB-lite"/>
    </source>
</evidence>
<reference evidence="2" key="1">
    <citation type="submission" date="2016-04" db="EMBL/GenBank/DDBJ databases">
        <authorList>
            <person name="Calderon-Fernandez G.M.Sr."/>
        </authorList>
    </citation>
    <scope>NUCLEOTIDE SEQUENCE</scope>
    <source>
        <strain evidence="2">Int1</strain>
        <tissue evidence="2">Integument</tissue>
    </source>
</reference>
<feature type="non-terminal residue" evidence="2">
    <location>
        <position position="1"/>
    </location>
</feature>